<gene>
    <name evidence="2" type="ORF">FHS74_001381</name>
</gene>
<dbReference type="RefSeq" id="WP_246462950.1">
    <property type="nucleotide sequence ID" value="NZ_JACIIZ010000003.1"/>
</dbReference>
<dbReference type="Pfam" id="PF00450">
    <property type="entry name" value="Peptidase_S10"/>
    <property type="match status" value="1"/>
</dbReference>
<dbReference type="InterPro" id="IPR001563">
    <property type="entry name" value="Peptidase_S10"/>
</dbReference>
<keyword evidence="3" id="KW-1185">Reference proteome</keyword>
<keyword evidence="2" id="KW-0645">Protease</keyword>
<reference evidence="2 3" key="1">
    <citation type="submission" date="2020-08" db="EMBL/GenBank/DDBJ databases">
        <title>Genomic Encyclopedia of Type Strains, Phase IV (KMG-IV): sequencing the most valuable type-strain genomes for metagenomic binning, comparative biology and taxonomic classification.</title>
        <authorList>
            <person name="Goeker M."/>
        </authorList>
    </citation>
    <scope>NUCLEOTIDE SEQUENCE [LARGE SCALE GENOMIC DNA]</scope>
    <source>
        <strain evidence="2 3">DSM 22198</strain>
    </source>
</reference>
<accession>A0A7X0AY54</accession>
<dbReference type="SUPFAM" id="SSF53474">
    <property type="entry name" value="alpha/beta-Hydrolases"/>
    <property type="match status" value="1"/>
</dbReference>
<keyword evidence="1" id="KW-0732">Signal</keyword>
<dbReference type="GO" id="GO:0006508">
    <property type="term" value="P:proteolysis"/>
    <property type="evidence" value="ECO:0007669"/>
    <property type="project" value="InterPro"/>
</dbReference>
<keyword evidence="2" id="KW-0378">Hydrolase</keyword>
<feature type="chain" id="PRO_5031311808" evidence="1">
    <location>
        <begin position="28"/>
        <end position="498"/>
    </location>
</feature>
<organism evidence="2 3">
    <name type="scientific">Nitrospirillum iridis</name>
    <dbReference type="NCBI Taxonomy" id="765888"/>
    <lineage>
        <taxon>Bacteria</taxon>
        <taxon>Pseudomonadati</taxon>
        <taxon>Pseudomonadota</taxon>
        <taxon>Alphaproteobacteria</taxon>
        <taxon>Rhodospirillales</taxon>
        <taxon>Azospirillaceae</taxon>
        <taxon>Nitrospirillum</taxon>
    </lineage>
</organism>
<evidence type="ECO:0000313" key="3">
    <source>
        <dbReference type="Proteomes" id="UP000539175"/>
    </source>
</evidence>
<dbReference type="GO" id="GO:0004185">
    <property type="term" value="F:serine-type carboxypeptidase activity"/>
    <property type="evidence" value="ECO:0007669"/>
    <property type="project" value="InterPro"/>
</dbReference>
<dbReference type="EMBL" id="JACIIZ010000003">
    <property type="protein sequence ID" value="MBB6250836.1"/>
    <property type="molecule type" value="Genomic_DNA"/>
</dbReference>
<dbReference type="Gene3D" id="3.40.50.1820">
    <property type="entry name" value="alpha/beta hydrolase"/>
    <property type="match status" value="1"/>
</dbReference>
<name>A0A7X0AY54_9PROT</name>
<protein>
    <submittedName>
        <fullName evidence="2">Carboxypeptidase C (Cathepsin A)</fullName>
    </submittedName>
</protein>
<comment type="caution">
    <text evidence="2">The sequence shown here is derived from an EMBL/GenBank/DDBJ whole genome shotgun (WGS) entry which is preliminary data.</text>
</comment>
<keyword evidence="2" id="KW-0121">Carboxypeptidase</keyword>
<evidence type="ECO:0000256" key="1">
    <source>
        <dbReference type="SAM" id="SignalP"/>
    </source>
</evidence>
<evidence type="ECO:0000313" key="2">
    <source>
        <dbReference type="EMBL" id="MBB6250836.1"/>
    </source>
</evidence>
<dbReference type="Proteomes" id="UP000539175">
    <property type="component" value="Unassembled WGS sequence"/>
</dbReference>
<dbReference type="AlphaFoldDB" id="A0A7X0AY54"/>
<sequence length="498" mass="53997">MTGIRVGRKLGGLVAALMLATATPALTNAAAANAAAAEAPVVTRHTTILNGHKLAYTATVEGIDVADAAGKPGAHLVSFAYTADGMKDPAKRPVMFVFNGGPITASLWLHLGVMGPKRVAVPDDLKADPATYTLADNPYSPLDATDLVFIDPASTGFSHALPGVDPKSYFSVKADGQQVTAFIAAWLAQHHRLGSPVYLLGESYGTMRAAEVAGQLAELPKPIPLDGVALMGQAVNIIEYVQRPQNIMSYVVSLPTLAALGWYHQKVDRHGLSLEAFVEEARRYAQSDYMPALYQGSELPAADRDRVAQRLADLTGIPAAYYREHGLRISKEQYRGELLKDQGLLLGRADGRYTAPMTDKGIAPDPFSVVMGPFSRLFRDYLRQDLKVEWTEPYVEMAEVDGLDDWGWGFASPFSNWAYSDRLLKAMKASPKLQLLIGNGYYDTQTTVGAAELLARQGGWPEGRVHLAFYEGGHMAYSVESAARKFGDDIRAFVQHVP</sequence>
<proteinExistence type="predicted"/>
<feature type="signal peptide" evidence="1">
    <location>
        <begin position="1"/>
        <end position="27"/>
    </location>
</feature>
<dbReference type="InterPro" id="IPR029058">
    <property type="entry name" value="AB_hydrolase_fold"/>
</dbReference>